<gene>
    <name evidence="3" type="ORF">ACFSQ0_08780</name>
</gene>
<dbReference type="Pfam" id="PF02517">
    <property type="entry name" value="Rce1-like"/>
    <property type="match status" value="1"/>
</dbReference>
<dbReference type="Proteomes" id="UP001597357">
    <property type="component" value="Unassembled WGS sequence"/>
</dbReference>
<evidence type="ECO:0000313" key="3">
    <source>
        <dbReference type="EMBL" id="MFD2698083.1"/>
    </source>
</evidence>
<feature type="domain" description="CAAX prenyl protease 2/Lysostaphin resistance protein A-like" evidence="2">
    <location>
        <begin position="115"/>
        <end position="215"/>
    </location>
</feature>
<feature type="transmembrane region" description="Helical" evidence="1">
    <location>
        <begin position="149"/>
        <end position="169"/>
    </location>
</feature>
<keyword evidence="1" id="KW-1133">Transmembrane helix</keyword>
<reference evidence="4" key="1">
    <citation type="journal article" date="2019" name="Int. J. Syst. Evol. Microbiol.">
        <title>The Global Catalogue of Microorganisms (GCM) 10K type strain sequencing project: providing services to taxonomists for standard genome sequencing and annotation.</title>
        <authorList>
            <consortium name="The Broad Institute Genomics Platform"/>
            <consortium name="The Broad Institute Genome Sequencing Center for Infectious Disease"/>
            <person name="Wu L."/>
            <person name="Ma J."/>
        </authorList>
    </citation>
    <scope>NUCLEOTIDE SEQUENCE [LARGE SCALE GENOMIC DNA]</scope>
    <source>
        <strain evidence="4">KCTC 42255</strain>
    </source>
</reference>
<evidence type="ECO:0000256" key="1">
    <source>
        <dbReference type="SAM" id="Phobius"/>
    </source>
</evidence>
<evidence type="ECO:0000313" key="4">
    <source>
        <dbReference type="Proteomes" id="UP001597357"/>
    </source>
</evidence>
<proteinExistence type="predicted"/>
<feature type="transmembrane region" description="Helical" evidence="1">
    <location>
        <begin position="12"/>
        <end position="38"/>
    </location>
</feature>
<feature type="transmembrane region" description="Helical" evidence="1">
    <location>
        <begin position="81"/>
        <end position="102"/>
    </location>
</feature>
<feature type="transmembrane region" description="Helical" evidence="1">
    <location>
        <begin position="175"/>
        <end position="195"/>
    </location>
</feature>
<accession>A0ABW5SFZ2</accession>
<keyword evidence="4" id="KW-1185">Reference proteome</keyword>
<dbReference type="GO" id="GO:0016787">
    <property type="term" value="F:hydrolase activity"/>
    <property type="evidence" value="ECO:0007669"/>
    <property type="project" value="UniProtKB-KW"/>
</dbReference>
<comment type="caution">
    <text evidence="3">The sequence shown here is derived from an EMBL/GenBank/DDBJ whole genome shotgun (WGS) entry which is preliminary data.</text>
</comment>
<protein>
    <submittedName>
        <fullName evidence="3">CPBP family intramembrane glutamic endopeptidase</fullName>
        <ecNumber evidence="3">3.4.-.-</ecNumber>
    </submittedName>
</protein>
<feature type="transmembrane region" description="Helical" evidence="1">
    <location>
        <begin position="202"/>
        <end position="218"/>
    </location>
</feature>
<keyword evidence="1" id="KW-0472">Membrane</keyword>
<evidence type="ECO:0000259" key="2">
    <source>
        <dbReference type="Pfam" id="PF02517"/>
    </source>
</evidence>
<dbReference type="EC" id="3.4.-.-" evidence="3"/>
<feature type="transmembrane region" description="Helical" evidence="1">
    <location>
        <begin position="108"/>
        <end position="128"/>
    </location>
</feature>
<sequence length="277" mass="32708">MKNLLKKYSELNILFFLIVILLIKALPLRLLFVNFIAFDLENIFFNYLELLVLNFICLGFVFYILKRYKYKISFYNIKETNVIYFLPLVLALLIFTNIFSNIKYLDSYELPLCIILIYSLNIFFSAFLEELFFRGFTLSFLLNHNYKNVSIIIIKSALLFGLPHFINFFNKTQDIYSILYQVIFAISLGFLYSAVYLKTKSLIVLIFFHFINNVVSNIDDLIVKYEKITISVNNNLTFLQLIIETSLVCCISVFFIFLGVIILRKVDFKDVIFFKLN</sequence>
<dbReference type="RefSeq" id="WP_379047063.1">
    <property type="nucleotide sequence ID" value="NZ_JBHULZ010000041.1"/>
</dbReference>
<keyword evidence="3" id="KW-0378">Hydrolase</keyword>
<feature type="transmembrane region" description="Helical" evidence="1">
    <location>
        <begin position="238"/>
        <end position="263"/>
    </location>
</feature>
<keyword evidence="1" id="KW-0812">Transmembrane</keyword>
<name>A0ABW5SFZ2_9FLAO</name>
<dbReference type="EMBL" id="JBHULZ010000041">
    <property type="protein sequence ID" value="MFD2698083.1"/>
    <property type="molecule type" value="Genomic_DNA"/>
</dbReference>
<dbReference type="InterPro" id="IPR003675">
    <property type="entry name" value="Rce1/LyrA-like_dom"/>
</dbReference>
<feature type="transmembrane region" description="Helical" evidence="1">
    <location>
        <begin position="44"/>
        <end position="65"/>
    </location>
</feature>
<organism evidence="3 4">
    <name type="scientific">Mesonia sediminis</name>
    <dbReference type="NCBI Taxonomy" id="1703946"/>
    <lineage>
        <taxon>Bacteria</taxon>
        <taxon>Pseudomonadati</taxon>
        <taxon>Bacteroidota</taxon>
        <taxon>Flavobacteriia</taxon>
        <taxon>Flavobacteriales</taxon>
        <taxon>Flavobacteriaceae</taxon>
        <taxon>Mesonia</taxon>
    </lineage>
</organism>